<organism evidence="1 2">
    <name type="scientific">Butyricicoccus faecihominis</name>
    <dbReference type="NCBI Taxonomy" id="1712515"/>
    <lineage>
        <taxon>Bacteria</taxon>
        <taxon>Bacillati</taxon>
        <taxon>Bacillota</taxon>
        <taxon>Clostridia</taxon>
        <taxon>Eubacteriales</taxon>
        <taxon>Butyricicoccaceae</taxon>
        <taxon>Butyricicoccus</taxon>
    </lineage>
</organism>
<dbReference type="Gene3D" id="1.10.10.1400">
    <property type="entry name" value="Terminase, small subunit, N-terminal DNA-binding domain, HTH motif"/>
    <property type="match status" value="1"/>
</dbReference>
<evidence type="ECO:0000313" key="1">
    <source>
        <dbReference type="EMBL" id="GFO89486.1"/>
    </source>
</evidence>
<keyword evidence="2" id="KW-1185">Reference proteome</keyword>
<reference evidence="1 2" key="1">
    <citation type="submission" date="2020-06" db="EMBL/GenBank/DDBJ databases">
        <title>Characterization of fructooligosaccharide metabolism and fructooligosaccharide-degrading enzymes in human commensal butyrate producers.</title>
        <authorList>
            <person name="Tanno H."/>
            <person name="Fujii T."/>
            <person name="Hirano K."/>
            <person name="Maeno S."/>
            <person name="Tonozuka T."/>
            <person name="Sakamoto M."/>
            <person name="Ohkuma M."/>
            <person name="Tochio T."/>
            <person name="Endo A."/>
        </authorList>
    </citation>
    <scope>NUCLEOTIDE SEQUENCE [LARGE SCALE GENOMIC DNA]</scope>
    <source>
        <strain evidence="1 2">JCM 31056</strain>
    </source>
</reference>
<dbReference type="EMBL" id="BLYJ01000050">
    <property type="protein sequence ID" value="GFO89486.1"/>
    <property type="molecule type" value="Genomic_DNA"/>
</dbReference>
<proteinExistence type="predicted"/>
<dbReference type="RefSeq" id="WP_188885540.1">
    <property type="nucleotide sequence ID" value="NZ_BLYJ01000050.1"/>
</dbReference>
<dbReference type="Pfam" id="PF03592">
    <property type="entry name" value="Terminase_2"/>
    <property type="match status" value="1"/>
</dbReference>
<accession>A0ABQ1E3D1</accession>
<comment type="caution">
    <text evidence="1">The sequence shown here is derived from an EMBL/GenBank/DDBJ whole genome shotgun (WGS) entry which is preliminary data.</text>
</comment>
<dbReference type="InterPro" id="IPR038713">
    <property type="entry name" value="Terminase_Gp1_N_sf"/>
</dbReference>
<sequence>MSKLTAKQQAWVDYYKQGKTAAEAARLAGYKARDDNGFQSIGSENLRKLAVYIADRDKLLETPRIADMEEINAFWTNVMRDKDEETKDRLKASELRAKAAGAFVQKIEHSGILEVENPLAGLTTEELRKLADDG</sequence>
<dbReference type="InterPro" id="IPR005335">
    <property type="entry name" value="Terminase_ssu"/>
</dbReference>
<evidence type="ECO:0000313" key="2">
    <source>
        <dbReference type="Proteomes" id="UP000620147"/>
    </source>
</evidence>
<gene>
    <name evidence="1" type="ORF">BUFA31_26500</name>
</gene>
<name>A0ABQ1E3D1_9FIRM</name>
<evidence type="ECO:0008006" key="3">
    <source>
        <dbReference type="Google" id="ProtNLM"/>
    </source>
</evidence>
<protein>
    <recommendedName>
        <fullName evidence="3">Terminase small subunit</fullName>
    </recommendedName>
</protein>
<dbReference type="Proteomes" id="UP000620147">
    <property type="component" value="Unassembled WGS sequence"/>
</dbReference>